<dbReference type="EMBL" id="CR931997">
    <property type="protein sequence ID" value="CAI36641.1"/>
    <property type="molecule type" value="Genomic_DNA"/>
</dbReference>
<dbReference type="Gene3D" id="3.40.50.12780">
    <property type="entry name" value="N-terminal domain of ligase-like"/>
    <property type="match status" value="1"/>
</dbReference>
<dbReference type="FunFam" id="3.30.300.30:FF:000007">
    <property type="entry name" value="4-coumarate--CoA ligase 2"/>
    <property type="match status" value="1"/>
</dbReference>
<dbReference type="GO" id="GO:0016405">
    <property type="term" value="F:CoA-ligase activity"/>
    <property type="evidence" value="ECO:0007669"/>
    <property type="project" value="TreeGrafter"/>
</dbReference>
<evidence type="ECO:0000313" key="6">
    <source>
        <dbReference type="Proteomes" id="UP000000545"/>
    </source>
</evidence>
<gene>
    <name evidence="5" type="primary">fadD8</name>
    <name evidence="5" type="ordered locus">jk0484</name>
</gene>
<dbReference type="InterPro" id="IPR000873">
    <property type="entry name" value="AMP-dep_synth/lig_dom"/>
</dbReference>
<dbReference type="PANTHER" id="PTHR24096:SF149">
    <property type="entry name" value="AMP-BINDING DOMAIN-CONTAINING PROTEIN-RELATED"/>
    <property type="match status" value="1"/>
</dbReference>
<keyword evidence="6" id="KW-1185">Reference proteome</keyword>
<feature type="domain" description="AMP-binding enzyme C-terminal" evidence="4">
    <location>
        <begin position="436"/>
        <end position="512"/>
    </location>
</feature>
<organism evidence="5 6">
    <name type="scientific">Corynebacterium jeikeium (strain K411)</name>
    <dbReference type="NCBI Taxonomy" id="306537"/>
    <lineage>
        <taxon>Bacteria</taxon>
        <taxon>Bacillati</taxon>
        <taxon>Actinomycetota</taxon>
        <taxon>Actinomycetes</taxon>
        <taxon>Mycobacteriales</taxon>
        <taxon>Corynebacteriaceae</taxon>
        <taxon>Corynebacterium</taxon>
    </lineage>
</organism>
<dbReference type="AlphaFoldDB" id="Q4JX16"/>
<dbReference type="Gene3D" id="3.30.300.30">
    <property type="match status" value="1"/>
</dbReference>
<comment type="similarity">
    <text evidence="1">Belongs to the ATP-dependent AMP-binding enzyme family.</text>
</comment>
<protein>
    <submittedName>
        <fullName evidence="5">Acyl-CoA synthetase</fullName>
    </submittedName>
</protein>
<proteinExistence type="inferred from homology"/>
<dbReference type="HOGENOM" id="CLU_000022_59_2_11"/>
<evidence type="ECO:0000259" key="4">
    <source>
        <dbReference type="Pfam" id="PF13193"/>
    </source>
</evidence>
<dbReference type="Pfam" id="PF00501">
    <property type="entry name" value="AMP-binding"/>
    <property type="match status" value="1"/>
</dbReference>
<dbReference type="KEGG" id="cjk:jk0484"/>
<name>Q4JX16_CORJK</name>
<reference evidence="5 6" key="1">
    <citation type="journal article" date="2005" name="J. Bacteriol.">
        <title>Complete genome sequence and analysis of the multiresistant nosocomial pathogen Corynebacterium jeikeium K411, a lipid-requiring bacterium of the human skin flora.</title>
        <authorList>
            <person name="Tauch A."/>
            <person name="Kaiser O."/>
            <person name="Hain T."/>
            <person name="Goesmann A."/>
            <person name="Weisshaar B."/>
            <person name="Albersmeier A."/>
            <person name="Bekel T."/>
            <person name="Bischoff N."/>
            <person name="Brune I."/>
            <person name="Chakraborty T."/>
            <person name="Kalinowski J."/>
            <person name="Meyer F."/>
            <person name="Rupp O."/>
            <person name="Schneiker S."/>
            <person name="Viehoever P."/>
            <person name="Puehler A."/>
        </authorList>
    </citation>
    <scope>NUCLEOTIDE SEQUENCE [LARGE SCALE GENOMIC DNA]</scope>
    <source>
        <strain evidence="5 6">K411</strain>
    </source>
</reference>
<dbReference type="InterPro" id="IPR042099">
    <property type="entry name" value="ANL_N_sf"/>
</dbReference>
<accession>Q4JX16</accession>
<evidence type="ECO:0000259" key="3">
    <source>
        <dbReference type="Pfam" id="PF00501"/>
    </source>
</evidence>
<dbReference type="SUPFAM" id="SSF56801">
    <property type="entry name" value="Acetyl-CoA synthetase-like"/>
    <property type="match status" value="1"/>
</dbReference>
<dbReference type="Proteomes" id="UP000000545">
    <property type="component" value="Chromosome"/>
</dbReference>
<evidence type="ECO:0000256" key="2">
    <source>
        <dbReference type="ARBA" id="ARBA00022598"/>
    </source>
</evidence>
<dbReference type="RefSeq" id="WP_011273161.1">
    <property type="nucleotide sequence ID" value="NC_007164.1"/>
</dbReference>
<keyword evidence="2" id="KW-0436">Ligase</keyword>
<feature type="domain" description="AMP-dependent synthetase/ligase" evidence="3">
    <location>
        <begin position="29"/>
        <end position="385"/>
    </location>
</feature>
<evidence type="ECO:0000256" key="1">
    <source>
        <dbReference type="ARBA" id="ARBA00006432"/>
    </source>
</evidence>
<dbReference type="InterPro" id="IPR020845">
    <property type="entry name" value="AMP-binding_CS"/>
</dbReference>
<evidence type="ECO:0000313" key="5">
    <source>
        <dbReference type="EMBL" id="CAI36641.1"/>
    </source>
</evidence>
<dbReference type="OrthoDB" id="9803968at2"/>
<dbReference type="STRING" id="306537.jk0484"/>
<dbReference type="InterPro" id="IPR045851">
    <property type="entry name" value="AMP-bd_C_sf"/>
</dbReference>
<dbReference type="InterPro" id="IPR025110">
    <property type="entry name" value="AMP-bd_C"/>
</dbReference>
<dbReference type="PANTHER" id="PTHR24096">
    <property type="entry name" value="LONG-CHAIN-FATTY-ACID--COA LIGASE"/>
    <property type="match status" value="1"/>
</dbReference>
<dbReference type="Pfam" id="PF13193">
    <property type="entry name" value="AMP-binding_C"/>
    <property type="match status" value="1"/>
</dbReference>
<dbReference type="PATRIC" id="fig|306537.10.peg.496"/>
<dbReference type="eggNOG" id="COG0318">
    <property type="taxonomic scope" value="Bacteria"/>
</dbReference>
<dbReference type="PROSITE" id="PS00455">
    <property type="entry name" value="AMP_BINDING"/>
    <property type="match status" value="1"/>
</dbReference>
<sequence>MPIKSDRPDIELSPLGLYDYVFGNLTTEEEDRVAVIDIADGSETTFAQLQNYIESTAGWLAAKGIEKGDVVALHLPNSLNFIVAAYGLWRIGAVASPISLLSTPESVTAQIEDSGAKMLLTVAALGDASSQGAKDAGIAEDNIVFLDTSKGMQQIMAERRTAPAVEINPDEDLAVLPYSSGTTGLPKGVRLMHRQLVSNVQQGQDIDLLRRDDTVYAVLPFFHIYGLTALVNLALAQRAELVVVPRFELQSFLEHHQKFEVNFTLIAPPIAVQLAKHPMVDNYDLSNMRGVFSGAATLDEDLALALEKRLGIHVQQGYGMTETSPLAHANVSKDINRGSIGKPCANTESKLVNPETLEEIPLPSEGVSEVGELWVRGPQIMAGYLNKPEQTAEALPGDGWLRTGDLANSDPEGNVHIVDRLKELIKYKGYQVPPAELEAVLLSHPEIADAAVIGVHRASDGEELPKAFVVAQRGSSLNEQQVMDFVAERVAPYKKIRIVEFVQGIPKSSTGKILRRELRDRERSI</sequence>